<gene>
    <name evidence="1" type="ORF">C463_04174</name>
</gene>
<accession>M0EHJ7</accession>
<keyword evidence="2" id="KW-1185">Reference proteome</keyword>
<dbReference type="AlphaFoldDB" id="M0EHJ7"/>
<proteinExistence type="predicted"/>
<comment type="caution">
    <text evidence="1">The sequence shown here is derived from an EMBL/GenBank/DDBJ whole genome shotgun (WGS) entry which is preliminary data.</text>
</comment>
<dbReference type="STRING" id="1227465.C463_04174"/>
<organism evidence="1 2">
    <name type="scientific">Halorubrum californiense DSM 19288</name>
    <dbReference type="NCBI Taxonomy" id="1227465"/>
    <lineage>
        <taxon>Archaea</taxon>
        <taxon>Methanobacteriati</taxon>
        <taxon>Methanobacteriota</taxon>
        <taxon>Stenosarchaea group</taxon>
        <taxon>Halobacteria</taxon>
        <taxon>Halobacteriales</taxon>
        <taxon>Haloferacaceae</taxon>
        <taxon>Halorubrum</taxon>
    </lineage>
</organism>
<evidence type="ECO:0000313" key="2">
    <source>
        <dbReference type="Proteomes" id="UP000011586"/>
    </source>
</evidence>
<sequence>MIQCHHLVGLPTAVGPIENVRATRVIARQRIPKNGQGLSKPLRHQRAIKEELGVRLEFVLVIHVVEFYLPVYLSIFPKLTAEGNRVFESLGQGVYFRHLLLLIHAATEQINTMVIGWLN</sequence>
<dbReference type="Proteomes" id="UP000011586">
    <property type="component" value="Unassembled WGS sequence"/>
</dbReference>
<dbReference type="EMBL" id="AOJK01000021">
    <property type="protein sequence ID" value="ELZ46377.1"/>
    <property type="molecule type" value="Genomic_DNA"/>
</dbReference>
<reference evidence="1 2" key="1">
    <citation type="journal article" date="2014" name="PLoS Genet.">
        <title>Phylogenetically driven sequencing of extremely halophilic archaea reveals strategies for static and dynamic osmo-response.</title>
        <authorList>
            <person name="Becker E.A."/>
            <person name="Seitzer P.M."/>
            <person name="Tritt A."/>
            <person name="Larsen D."/>
            <person name="Krusor M."/>
            <person name="Yao A.I."/>
            <person name="Wu D."/>
            <person name="Madern D."/>
            <person name="Eisen J.A."/>
            <person name="Darling A.E."/>
            <person name="Facciotti M.T."/>
        </authorList>
    </citation>
    <scope>NUCLEOTIDE SEQUENCE [LARGE SCALE GENOMIC DNA]</scope>
    <source>
        <strain evidence="1 2">DSM 19288</strain>
    </source>
</reference>
<name>M0EHJ7_9EURY</name>
<evidence type="ECO:0000313" key="1">
    <source>
        <dbReference type="EMBL" id="ELZ46377.1"/>
    </source>
</evidence>
<protein>
    <submittedName>
        <fullName evidence="1">Uncharacterized protein</fullName>
    </submittedName>
</protein>